<protein>
    <submittedName>
        <fullName evidence="1">DUF6176 family protein</fullName>
    </submittedName>
</protein>
<dbReference type="Pfam" id="PF19673">
    <property type="entry name" value="DUF6176"/>
    <property type="match status" value="1"/>
</dbReference>
<dbReference type="InterPro" id="IPR046174">
    <property type="entry name" value="DUF6176"/>
</dbReference>
<evidence type="ECO:0000313" key="1">
    <source>
        <dbReference type="EMBL" id="MFD1524712.1"/>
    </source>
</evidence>
<dbReference type="Proteomes" id="UP001597111">
    <property type="component" value="Unassembled WGS sequence"/>
</dbReference>
<dbReference type="AlphaFoldDB" id="A0ABD6B1X6"/>
<evidence type="ECO:0000313" key="2">
    <source>
        <dbReference type="Proteomes" id="UP001597111"/>
    </source>
</evidence>
<organism evidence="1 2">
    <name type="scientific">Halolamina salina</name>
    <dbReference type="NCBI Taxonomy" id="1220023"/>
    <lineage>
        <taxon>Archaea</taxon>
        <taxon>Methanobacteriati</taxon>
        <taxon>Methanobacteriota</taxon>
        <taxon>Stenosarchaea group</taxon>
        <taxon>Halobacteria</taxon>
        <taxon>Halobacteriales</taxon>
        <taxon>Haloferacaceae</taxon>
    </lineage>
</organism>
<accession>A0ABD6B1X6</accession>
<gene>
    <name evidence="1" type="ORF">ACFR9S_00150</name>
</gene>
<proteinExistence type="predicted"/>
<dbReference type="RefSeq" id="WP_379817661.1">
    <property type="nucleotide sequence ID" value="NZ_JBHUDH010000001.1"/>
</dbReference>
<keyword evidence="2" id="KW-1185">Reference proteome</keyword>
<sequence length="119" mass="13897">MVEPVLTRQRVDPDRVDDLREWTAEVRERPDEHVETLRNEGVYTETAFLERIDGEPYLTYYMETESVQAVFEAFENSEFDIDAEHEAVMREVLESPENVVDAEVLYHQSSPDRSADVTD</sequence>
<name>A0ABD6B1X6_9EURY</name>
<dbReference type="EMBL" id="JBHUDH010000001">
    <property type="protein sequence ID" value="MFD1524712.1"/>
    <property type="molecule type" value="Genomic_DNA"/>
</dbReference>
<comment type="caution">
    <text evidence="1">The sequence shown here is derived from an EMBL/GenBank/DDBJ whole genome shotgun (WGS) entry which is preliminary data.</text>
</comment>
<reference evidence="1 2" key="1">
    <citation type="journal article" date="2019" name="Int. J. Syst. Evol. Microbiol.">
        <title>The Global Catalogue of Microorganisms (GCM) 10K type strain sequencing project: providing services to taxonomists for standard genome sequencing and annotation.</title>
        <authorList>
            <consortium name="The Broad Institute Genomics Platform"/>
            <consortium name="The Broad Institute Genome Sequencing Center for Infectious Disease"/>
            <person name="Wu L."/>
            <person name="Ma J."/>
        </authorList>
    </citation>
    <scope>NUCLEOTIDE SEQUENCE [LARGE SCALE GENOMIC DNA]</scope>
    <source>
        <strain evidence="1 2">CGMCC 1.12285</strain>
    </source>
</reference>